<dbReference type="InterPro" id="IPR003660">
    <property type="entry name" value="HAMP_dom"/>
</dbReference>
<dbReference type="Gene3D" id="3.30.565.10">
    <property type="entry name" value="Histidine kinase-like ATPase, C-terminal domain"/>
    <property type="match status" value="1"/>
</dbReference>
<evidence type="ECO:0000256" key="9">
    <source>
        <dbReference type="ARBA" id="ARBA00022840"/>
    </source>
</evidence>
<evidence type="ECO:0000259" key="13">
    <source>
        <dbReference type="PROSITE" id="PS50109"/>
    </source>
</evidence>
<evidence type="ECO:0000256" key="2">
    <source>
        <dbReference type="ARBA" id="ARBA00004651"/>
    </source>
</evidence>
<keyword evidence="12" id="KW-0812">Transmembrane</keyword>
<dbReference type="SUPFAM" id="SSF55785">
    <property type="entry name" value="PYP-like sensor domain (PAS domain)"/>
    <property type="match status" value="1"/>
</dbReference>
<dbReference type="GO" id="GO:0006355">
    <property type="term" value="P:regulation of DNA-templated transcription"/>
    <property type="evidence" value="ECO:0007669"/>
    <property type="project" value="InterPro"/>
</dbReference>
<dbReference type="STRING" id="86666.SAMN04490247_2701"/>
<dbReference type="CDD" id="cd00075">
    <property type="entry name" value="HATPase"/>
    <property type="match status" value="1"/>
</dbReference>
<dbReference type="PANTHER" id="PTHR45453">
    <property type="entry name" value="PHOSPHATE REGULON SENSOR PROTEIN PHOR"/>
    <property type="match status" value="1"/>
</dbReference>
<keyword evidence="12" id="KW-1133">Transmembrane helix</keyword>
<protein>
    <recommendedName>
        <fullName evidence="3">histidine kinase</fullName>
        <ecNumber evidence="3">2.7.13.3</ecNumber>
    </recommendedName>
</protein>
<evidence type="ECO:0000256" key="6">
    <source>
        <dbReference type="ARBA" id="ARBA00022679"/>
    </source>
</evidence>
<evidence type="ECO:0000256" key="7">
    <source>
        <dbReference type="ARBA" id="ARBA00022741"/>
    </source>
</evidence>
<dbReference type="EMBL" id="FNEV01000009">
    <property type="protein sequence ID" value="SDJ65419.1"/>
    <property type="molecule type" value="Genomic_DNA"/>
</dbReference>
<dbReference type="PROSITE" id="PS50109">
    <property type="entry name" value="HIS_KIN"/>
    <property type="match status" value="1"/>
</dbReference>
<organism evidence="15 16">
    <name type="scientific">Salimicrobium halophilum</name>
    <dbReference type="NCBI Taxonomy" id="86666"/>
    <lineage>
        <taxon>Bacteria</taxon>
        <taxon>Bacillati</taxon>
        <taxon>Bacillota</taxon>
        <taxon>Bacilli</taxon>
        <taxon>Bacillales</taxon>
        <taxon>Bacillaceae</taxon>
        <taxon>Salimicrobium</taxon>
    </lineage>
</organism>
<dbReference type="InterPro" id="IPR000014">
    <property type="entry name" value="PAS"/>
</dbReference>
<dbReference type="InterPro" id="IPR013767">
    <property type="entry name" value="PAS_fold"/>
</dbReference>
<evidence type="ECO:0000256" key="8">
    <source>
        <dbReference type="ARBA" id="ARBA00022777"/>
    </source>
</evidence>
<feature type="domain" description="HAMP" evidence="14">
    <location>
        <begin position="77"/>
        <end position="129"/>
    </location>
</feature>
<dbReference type="SUPFAM" id="SSF55874">
    <property type="entry name" value="ATPase domain of HSP90 chaperone/DNA topoisomerase II/histidine kinase"/>
    <property type="match status" value="1"/>
</dbReference>
<dbReference type="Proteomes" id="UP000199225">
    <property type="component" value="Unassembled WGS sequence"/>
</dbReference>
<dbReference type="FunFam" id="1.10.287.130:FF:000001">
    <property type="entry name" value="Two-component sensor histidine kinase"/>
    <property type="match status" value="1"/>
</dbReference>
<evidence type="ECO:0000313" key="16">
    <source>
        <dbReference type="Proteomes" id="UP000199225"/>
    </source>
</evidence>
<evidence type="ECO:0000259" key="14">
    <source>
        <dbReference type="PROSITE" id="PS50885"/>
    </source>
</evidence>
<evidence type="ECO:0000313" key="15">
    <source>
        <dbReference type="EMBL" id="SDJ65419.1"/>
    </source>
</evidence>
<keyword evidence="6" id="KW-0808">Transferase</keyword>
<dbReference type="InterPro" id="IPR036097">
    <property type="entry name" value="HisK_dim/P_sf"/>
</dbReference>
<evidence type="ECO:0000256" key="1">
    <source>
        <dbReference type="ARBA" id="ARBA00000085"/>
    </source>
</evidence>
<keyword evidence="4" id="KW-1003">Cell membrane</keyword>
<evidence type="ECO:0000256" key="12">
    <source>
        <dbReference type="SAM" id="Phobius"/>
    </source>
</evidence>
<proteinExistence type="predicted"/>
<keyword evidence="7" id="KW-0547">Nucleotide-binding</keyword>
<dbReference type="GO" id="GO:0005524">
    <property type="term" value="F:ATP binding"/>
    <property type="evidence" value="ECO:0007669"/>
    <property type="project" value="UniProtKB-KW"/>
</dbReference>
<keyword evidence="10" id="KW-0902">Two-component regulatory system</keyword>
<dbReference type="NCBIfam" id="NF046044">
    <property type="entry name" value="PnpS"/>
    <property type="match status" value="1"/>
</dbReference>
<dbReference type="InterPro" id="IPR005467">
    <property type="entry name" value="His_kinase_dom"/>
</dbReference>
<comment type="catalytic activity">
    <reaction evidence="1">
        <text>ATP + protein L-histidine = ADP + protein N-phospho-L-histidine.</text>
        <dbReference type="EC" id="2.7.13.3"/>
    </reaction>
</comment>
<dbReference type="OrthoDB" id="9813151at2"/>
<dbReference type="CDD" id="cd00130">
    <property type="entry name" value="PAS"/>
    <property type="match status" value="1"/>
</dbReference>
<dbReference type="InterPro" id="IPR036890">
    <property type="entry name" value="HATPase_C_sf"/>
</dbReference>
<dbReference type="Pfam" id="PF00989">
    <property type="entry name" value="PAS"/>
    <property type="match status" value="1"/>
</dbReference>
<dbReference type="InterPro" id="IPR003594">
    <property type="entry name" value="HATPase_dom"/>
</dbReference>
<feature type="domain" description="Histidine kinase" evidence="13">
    <location>
        <begin position="259"/>
        <end position="476"/>
    </location>
</feature>
<dbReference type="InterPro" id="IPR004358">
    <property type="entry name" value="Sig_transdc_His_kin-like_C"/>
</dbReference>
<keyword evidence="9" id="KW-0067">ATP-binding</keyword>
<dbReference type="FunFam" id="3.30.565.10:FF:000006">
    <property type="entry name" value="Sensor histidine kinase WalK"/>
    <property type="match status" value="1"/>
</dbReference>
<dbReference type="InterPro" id="IPR050351">
    <property type="entry name" value="BphY/WalK/GraS-like"/>
</dbReference>
<dbReference type="GO" id="GO:0016036">
    <property type="term" value="P:cellular response to phosphate starvation"/>
    <property type="evidence" value="ECO:0007669"/>
    <property type="project" value="TreeGrafter"/>
</dbReference>
<dbReference type="InterPro" id="IPR003661">
    <property type="entry name" value="HisK_dim/P_dom"/>
</dbReference>
<keyword evidence="5" id="KW-0597">Phosphoprotein</keyword>
<dbReference type="Gene3D" id="1.10.287.130">
    <property type="match status" value="1"/>
</dbReference>
<evidence type="ECO:0000256" key="5">
    <source>
        <dbReference type="ARBA" id="ARBA00022553"/>
    </source>
</evidence>
<dbReference type="CDD" id="cd00082">
    <property type="entry name" value="HisKA"/>
    <property type="match status" value="1"/>
</dbReference>
<feature type="transmembrane region" description="Helical" evidence="12">
    <location>
        <begin position="53"/>
        <end position="76"/>
    </location>
</feature>
<dbReference type="SMART" id="SM00387">
    <property type="entry name" value="HATPase_c"/>
    <property type="match status" value="1"/>
</dbReference>
<evidence type="ECO:0000256" key="11">
    <source>
        <dbReference type="ARBA" id="ARBA00023136"/>
    </source>
</evidence>
<dbReference type="AlphaFoldDB" id="A0A1G8VHH4"/>
<reference evidence="16" key="1">
    <citation type="submission" date="2016-10" db="EMBL/GenBank/DDBJ databases">
        <authorList>
            <person name="Varghese N."/>
            <person name="Submissions S."/>
        </authorList>
    </citation>
    <scope>NUCLEOTIDE SEQUENCE [LARGE SCALE GENOMIC DNA]</scope>
    <source>
        <strain evidence="16">DSM 4771</strain>
    </source>
</reference>
<dbReference type="SMART" id="SM00388">
    <property type="entry name" value="HisKA"/>
    <property type="match status" value="1"/>
</dbReference>
<dbReference type="Gene3D" id="3.30.450.20">
    <property type="entry name" value="PAS domain"/>
    <property type="match status" value="1"/>
</dbReference>
<dbReference type="Gene3D" id="6.10.340.10">
    <property type="match status" value="1"/>
</dbReference>
<evidence type="ECO:0000256" key="10">
    <source>
        <dbReference type="ARBA" id="ARBA00023012"/>
    </source>
</evidence>
<dbReference type="PROSITE" id="PS50885">
    <property type="entry name" value="HAMP"/>
    <property type="match status" value="1"/>
</dbReference>
<sequence>MKFNERILIVYVIVILGLMLSFGIVLAQYAQQTIGEIPGMEGSEQAAEASRNIWVLTLIMISVTAVTFFILSYQIFIRYVEPVRKATDTAEQLKQGNYRARTYDVAFGDAGRLGSTINELAKHLKELTSAQGMQETRLRAVINHMSSGLVLIDEKGYIQLVNEAFVDTFRHNKNHYLDCLYHEVIPYQEVQSVIEKVYMFESPSSQMLTIEKGIEKKFIQVNGAPIFKQDKRWQGVVLVFHDITGLKRLEQMRKDFVANVSHELRTPITSIKGFSETLLDGALEDRDMTEQFLGIMLKESTRLETLIHDLLELSKIEREGFRLSISELNMTDLVNDTVTLVEEQAKKKDIEIISDLETDVRYTGDATRLRQVFLNLISNAITYTPEKGSVEVRLEEQKDEVRVEVIDTGIGIPEEEIPRIFERFYRVDRARSRNSGGTGLGLAIVKHIMEAHGGSIQVKSEPGEGSVMTLIFHKESS</sequence>
<keyword evidence="16" id="KW-1185">Reference proteome</keyword>
<evidence type="ECO:0000256" key="3">
    <source>
        <dbReference type="ARBA" id="ARBA00012438"/>
    </source>
</evidence>
<dbReference type="SUPFAM" id="SSF47384">
    <property type="entry name" value="Homodimeric domain of signal transducing histidine kinase"/>
    <property type="match status" value="1"/>
</dbReference>
<dbReference type="GO" id="GO:0005886">
    <property type="term" value="C:plasma membrane"/>
    <property type="evidence" value="ECO:0007669"/>
    <property type="project" value="UniProtKB-SubCell"/>
</dbReference>
<dbReference type="GO" id="GO:0004721">
    <property type="term" value="F:phosphoprotein phosphatase activity"/>
    <property type="evidence" value="ECO:0007669"/>
    <property type="project" value="TreeGrafter"/>
</dbReference>
<evidence type="ECO:0000256" key="4">
    <source>
        <dbReference type="ARBA" id="ARBA00022475"/>
    </source>
</evidence>
<feature type="transmembrane region" description="Helical" evidence="12">
    <location>
        <begin position="7"/>
        <end position="30"/>
    </location>
</feature>
<dbReference type="RefSeq" id="WP_093194396.1">
    <property type="nucleotide sequence ID" value="NZ_FNEV01000009.1"/>
</dbReference>
<keyword evidence="11 12" id="KW-0472">Membrane</keyword>
<dbReference type="EC" id="2.7.13.3" evidence="3"/>
<dbReference type="Pfam" id="PF02518">
    <property type="entry name" value="HATPase_c"/>
    <property type="match status" value="1"/>
</dbReference>
<comment type="subcellular location">
    <subcellularLocation>
        <location evidence="2">Cell membrane</location>
        <topology evidence="2">Multi-pass membrane protein</topology>
    </subcellularLocation>
</comment>
<dbReference type="InterPro" id="IPR035965">
    <property type="entry name" value="PAS-like_dom_sf"/>
</dbReference>
<accession>A0A1G8VHH4</accession>
<dbReference type="PRINTS" id="PR00344">
    <property type="entry name" value="BCTRLSENSOR"/>
</dbReference>
<dbReference type="Pfam" id="PF00512">
    <property type="entry name" value="HisKA"/>
    <property type="match status" value="1"/>
</dbReference>
<name>A0A1G8VHH4_9BACI</name>
<dbReference type="GO" id="GO:0000155">
    <property type="term" value="F:phosphorelay sensor kinase activity"/>
    <property type="evidence" value="ECO:0007669"/>
    <property type="project" value="InterPro"/>
</dbReference>
<dbReference type="PANTHER" id="PTHR45453:SF1">
    <property type="entry name" value="PHOSPHATE REGULON SENSOR PROTEIN PHOR"/>
    <property type="match status" value="1"/>
</dbReference>
<keyword evidence="8 15" id="KW-0418">Kinase</keyword>
<dbReference type="NCBIfam" id="TIGR00229">
    <property type="entry name" value="sensory_box"/>
    <property type="match status" value="1"/>
</dbReference>
<gene>
    <name evidence="15" type="ORF">SAMN04490247_2701</name>
</gene>
<dbReference type="SMART" id="SM00091">
    <property type="entry name" value="PAS"/>
    <property type="match status" value="1"/>
</dbReference>